<dbReference type="OrthoDB" id="9786074at2"/>
<sequence length="165" mass="18703">MYKVGQYVVHPGQGVCKVEAIEDEPQATYMLMPVGGRHPMRISFPVASEGRLRPVIGRRQAEQIIGEYTELPLEELSSRSNALEEERFKTELRRGSCRDAVRIAKTFRTRIEQVKASNKRPPVAYERIFKQASERSLQELAVAMGVSEDDVVQLLKASEEDARNN</sequence>
<evidence type="ECO:0000313" key="2">
    <source>
        <dbReference type="EMBL" id="SDR66156.1"/>
    </source>
</evidence>
<accession>A0A1H1KV93</accession>
<feature type="domain" description="CarD-like/TRCF RNAP-interacting" evidence="1">
    <location>
        <begin position="2"/>
        <end position="56"/>
    </location>
</feature>
<dbReference type="Pfam" id="PF02559">
    <property type="entry name" value="CarD_TRCF_RID"/>
    <property type="match status" value="1"/>
</dbReference>
<dbReference type="GeneID" id="78499758"/>
<dbReference type="Proteomes" id="UP000199480">
    <property type="component" value="Chromosome I"/>
</dbReference>
<gene>
    <name evidence="2" type="ORF">SAMN04489857_0381</name>
</gene>
<evidence type="ECO:0000313" key="3">
    <source>
        <dbReference type="Proteomes" id="UP000199480"/>
    </source>
</evidence>
<dbReference type="EMBL" id="LT629759">
    <property type="protein sequence ID" value="SDR66156.1"/>
    <property type="molecule type" value="Genomic_DNA"/>
</dbReference>
<dbReference type="InterPro" id="IPR003711">
    <property type="entry name" value="CarD-like/TRCF_RID"/>
</dbReference>
<proteinExistence type="predicted"/>
<dbReference type="AlphaFoldDB" id="A0A1H1KV93"/>
<dbReference type="InterPro" id="IPR042215">
    <property type="entry name" value="CarD-like_C"/>
</dbReference>
<reference evidence="3" key="1">
    <citation type="submission" date="2016-10" db="EMBL/GenBank/DDBJ databases">
        <authorList>
            <person name="Varghese N."/>
            <person name="Submissions S."/>
        </authorList>
    </citation>
    <scope>NUCLEOTIDE SEQUENCE [LARGE SCALE GENOMIC DNA]</scope>
    <source>
        <strain evidence="3">DSM 22620</strain>
    </source>
</reference>
<organism evidence="2 3">
    <name type="scientific">Parafannyhessea umbonata</name>
    <dbReference type="NCBI Taxonomy" id="604330"/>
    <lineage>
        <taxon>Bacteria</taxon>
        <taxon>Bacillati</taxon>
        <taxon>Actinomycetota</taxon>
        <taxon>Coriobacteriia</taxon>
        <taxon>Coriobacteriales</taxon>
        <taxon>Atopobiaceae</taxon>
        <taxon>Parafannyhessea</taxon>
    </lineage>
</organism>
<name>A0A1H1KV93_9ACTN</name>
<dbReference type="Gene3D" id="1.20.58.1290">
    <property type="entry name" value="CarD-like, C-terminal domain"/>
    <property type="match status" value="1"/>
</dbReference>
<protein>
    <submittedName>
        <fullName evidence="2">Transcriptional regulator, CarD family</fullName>
    </submittedName>
</protein>
<evidence type="ECO:0000259" key="1">
    <source>
        <dbReference type="Pfam" id="PF02559"/>
    </source>
</evidence>
<dbReference type="Gene3D" id="2.40.10.170">
    <property type="match status" value="1"/>
</dbReference>
<dbReference type="RefSeq" id="WP_090861370.1">
    <property type="nucleotide sequence ID" value="NZ_JBQKGK010000019.1"/>
</dbReference>